<organism evidence="2 3">
    <name type="scientific">Mesorhabditis belari</name>
    <dbReference type="NCBI Taxonomy" id="2138241"/>
    <lineage>
        <taxon>Eukaryota</taxon>
        <taxon>Metazoa</taxon>
        <taxon>Ecdysozoa</taxon>
        <taxon>Nematoda</taxon>
        <taxon>Chromadorea</taxon>
        <taxon>Rhabditida</taxon>
        <taxon>Rhabditina</taxon>
        <taxon>Rhabditomorpha</taxon>
        <taxon>Rhabditoidea</taxon>
        <taxon>Rhabditidae</taxon>
        <taxon>Mesorhabditinae</taxon>
        <taxon>Mesorhabditis</taxon>
    </lineage>
</organism>
<evidence type="ECO:0000256" key="1">
    <source>
        <dbReference type="SAM" id="Phobius"/>
    </source>
</evidence>
<protein>
    <submittedName>
        <fullName evidence="3">Uncharacterized protein</fullName>
    </submittedName>
</protein>
<proteinExistence type="predicted"/>
<keyword evidence="1" id="KW-0812">Transmembrane</keyword>
<evidence type="ECO:0000313" key="3">
    <source>
        <dbReference type="WBParaSite" id="MBELARI_LOCUS11572"/>
    </source>
</evidence>
<sequence>MSDCERQKNQSLNSNQQLLSWADIGQENLIDKFDQSRKEIDDLIGEFKDTQRHWSEAHDRAVESTRLYFRYFLWGLFCVIFILLTAAFSIGAYYLIQHLRK</sequence>
<keyword evidence="2" id="KW-1185">Reference proteome</keyword>
<keyword evidence="1" id="KW-0472">Membrane</keyword>
<accession>A0AAF3EC95</accession>
<feature type="transmembrane region" description="Helical" evidence="1">
    <location>
        <begin position="71"/>
        <end position="96"/>
    </location>
</feature>
<dbReference type="Proteomes" id="UP000887575">
    <property type="component" value="Unassembled WGS sequence"/>
</dbReference>
<dbReference type="AlphaFoldDB" id="A0AAF3EC95"/>
<evidence type="ECO:0000313" key="2">
    <source>
        <dbReference type="Proteomes" id="UP000887575"/>
    </source>
</evidence>
<name>A0AAF3EC95_9BILA</name>
<reference evidence="3" key="1">
    <citation type="submission" date="2024-02" db="UniProtKB">
        <authorList>
            <consortium name="WormBaseParasite"/>
        </authorList>
    </citation>
    <scope>IDENTIFICATION</scope>
</reference>
<keyword evidence="1" id="KW-1133">Transmembrane helix</keyword>
<dbReference type="WBParaSite" id="MBELARI_LOCUS11572">
    <property type="protein sequence ID" value="MBELARI_LOCUS11572"/>
    <property type="gene ID" value="MBELARI_LOCUS11572"/>
</dbReference>